<reference evidence="2" key="1">
    <citation type="submission" date="2023-08" db="EMBL/GenBank/DDBJ databases">
        <title>Black Yeasts Isolated from many extreme environments.</title>
        <authorList>
            <person name="Coleine C."/>
            <person name="Stajich J.E."/>
            <person name="Selbmann L."/>
        </authorList>
    </citation>
    <scope>NUCLEOTIDE SEQUENCE</scope>
    <source>
        <strain evidence="2">CCFEE 5401</strain>
    </source>
</reference>
<organism evidence="2 3">
    <name type="scientific">Meristemomyces frigidus</name>
    <dbReference type="NCBI Taxonomy" id="1508187"/>
    <lineage>
        <taxon>Eukaryota</taxon>
        <taxon>Fungi</taxon>
        <taxon>Dikarya</taxon>
        <taxon>Ascomycota</taxon>
        <taxon>Pezizomycotina</taxon>
        <taxon>Dothideomycetes</taxon>
        <taxon>Dothideomycetidae</taxon>
        <taxon>Mycosphaerellales</taxon>
        <taxon>Teratosphaeriaceae</taxon>
        <taxon>Meristemomyces</taxon>
    </lineage>
</organism>
<name>A0AAN7YGY9_9PEZI</name>
<feature type="compositionally biased region" description="Polar residues" evidence="1">
    <location>
        <begin position="8"/>
        <end position="18"/>
    </location>
</feature>
<protein>
    <submittedName>
        <fullName evidence="2">Uncharacterized protein</fullName>
    </submittedName>
</protein>
<dbReference type="AlphaFoldDB" id="A0AAN7YGY9"/>
<dbReference type="Gene3D" id="3.80.10.10">
    <property type="entry name" value="Ribonuclease Inhibitor"/>
    <property type="match status" value="1"/>
</dbReference>
<feature type="region of interest" description="Disordered" evidence="1">
    <location>
        <begin position="1"/>
        <end position="38"/>
    </location>
</feature>
<dbReference type="SUPFAM" id="SSF52047">
    <property type="entry name" value="RNI-like"/>
    <property type="match status" value="1"/>
</dbReference>
<proteinExistence type="predicted"/>
<evidence type="ECO:0000256" key="1">
    <source>
        <dbReference type="SAM" id="MobiDB-lite"/>
    </source>
</evidence>
<evidence type="ECO:0000313" key="2">
    <source>
        <dbReference type="EMBL" id="KAK5108111.1"/>
    </source>
</evidence>
<dbReference type="InterPro" id="IPR032675">
    <property type="entry name" value="LRR_dom_sf"/>
</dbReference>
<dbReference type="EMBL" id="JAVRRL010000095">
    <property type="protein sequence ID" value="KAK5108111.1"/>
    <property type="molecule type" value="Genomic_DNA"/>
</dbReference>
<accession>A0AAN7YGY9</accession>
<sequence length="539" mass="59424">MTKKRQPNLKTYQGPSTPSGSSHNGGAGSNDSPTATVNERLNQLRMVETAEGLQKKRDLADNVNLKSLPPQLGGILGIQQSAPPKPKLGVRIRERMRTPGPPPPQSWLGYRPPGLVSVGSRRGGKSMTKHVARERPRLLVRFSRMVDDEDSNEITAPTGLLHLALKRLAEQWELFDPEDYPALVEIPLRLRLRVLSYIGFYGPTIDTAALQALTQGDEALTFLDLAGIAGHGSLTMKKLVRVFEPTKQVAKIDQQEGLAEMWDDDATATLGTAMSIARFSTLTHLSLSHPPTTASWKDVLALSKHTPQLTHLSLAYWPRPTLTPNLTTASITSQHSPEVRAGGSHYYSGLDGDYAEPAALLRRLAQNLLCLRWLDLEGCAAWAPALGTLNLNTHSDTARSRRMVAEGWQTASTSEAGKTQTVFTTAWKNLAYINISQGWLPTPSALSDLTRESRADTTTISTELLRHLYFWLHSLPLERSRDTPSMDIYAIEKRKALVWLGLEDSLFDAAKAVNTSRRLQAPGQARPVVFDFGWLKKAV</sequence>
<gene>
    <name evidence="2" type="ORF">LTR62_008765</name>
</gene>
<comment type="caution">
    <text evidence="2">The sequence shown here is derived from an EMBL/GenBank/DDBJ whole genome shotgun (WGS) entry which is preliminary data.</text>
</comment>
<dbReference type="Proteomes" id="UP001310890">
    <property type="component" value="Unassembled WGS sequence"/>
</dbReference>
<evidence type="ECO:0000313" key="3">
    <source>
        <dbReference type="Proteomes" id="UP001310890"/>
    </source>
</evidence>